<dbReference type="STRING" id="135651.G0N487"/>
<keyword evidence="1" id="KW-0732">Signal</keyword>
<dbReference type="AlphaFoldDB" id="G0N487"/>
<evidence type="ECO:0000313" key="2">
    <source>
        <dbReference type="EMBL" id="EGT52549.1"/>
    </source>
</evidence>
<protein>
    <submittedName>
        <fullName evidence="2">Uncharacterized protein</fullName>
    </submittedName>
</protein>
<feature type="signal peptide" evidence="1">
    <location>
        <begin position="1"/>
        <end position="23"/>
    </location>
</feature>
<accession>G0N487</accession>
<reference evidence="3" key="1">
    <citation type="submission" date="2011-07" db="EMBL/GenBank/DDBJ databases">
        <authorList>
            <consortium name="Caenorhabditis brenneri Sequencing and Analysis Consortium"/>
            <person name="Wilson R.K."/>
        </authorList>
    </citation>
    <scope>NUCLEOTIDE SEQUENCE [LARGE SCALE GENOMIC DNA]</scope>
    <source>
        <strain evidence="3">PB2801</strain>
    </source>
</reference>
<keyword evidence="3" id="KW-1185">Reference proteome</keyword>
<dbReference type="InParanoid" id="G0N487"/>
<dbReference type="Proteomes" id="UP000008068">
    <property type="component" value="Unassembled WGS sequence"/>
</dbReference>
<evidence type="ECO:0000313" key="3">
    <source>
        <dbReference type="Proteomes" id="UP000008068"/>
    </source>
</evidence>
<organism evidence="3">
    <name type="scientific">Caenorhabditis brenneri</name>
    <name type="common">Nematode worm</name>
    <dbReference type="NCBI Taxonomy" id="135651"/>
    <lineage>
        <taxon>Eukaryota</taxon>
        <taxon>Metazoa</taxon>
        <taxon>Ecdysozoa</taxon>
        <taxon>Nematoda</taxon>
        <taxon>Chromadorea</taxon>
        <taxon>Rhabditida</taxon>
        <taxon>Rhabditina</taxon>
        <taxon>Rhabditomorpha</taxon>
        <taxon>Rhabditoidea</taxon>
        <taxon>Rhabditidae</taxon>
        <taxon>Peloderinae</taxon>
        <taxon>Caenorhabditis</taxon>
    </lineage>
</organism>
<sequence length="95" mass="10533">MFSFIKFALFIAVFAFVASQGDSGSFFLPITCSVQQQAVQPCFCCRRSCWVGIAQMTTKYFGNTPGERNDAEAMFALSMMRKCMENQCHALCSAA</sequence>
<dbReference type="EMBL" id="GL379837">
    <property type="protein sequence ID" value="EGT52549.1"/>
    <property type="molecule type" value="Genomic_DNA"/>
</dbReference>
<dbReference type="HOGENOM" id="CLU_177983_0_0_1"/>
<feature type="chain" id="PRO_5003405109" evidence="1">
    <location>
        <begin position="24"/>
        <end position="95"/>
    </location>
</feature>
<name>G0N487_CAEBE</name>
<proteinExistence type="predicted"/>
<evidence type="ECO:0000256" key="1">
    <source>
        <dbReference type="SAM" id="SignalP"/>
    </source>
</evidence>
<gene>
    <name evidence="2" type="ORF">CAEBREN_13107</name>
</gene>